<dbReference type="eggNOG" id="ENOG5030898">
    <property type="taxonomic scope" value="Bacteria"/>
</dbReference>
<dbReference type="PATRIC" id="fig|1194972.3.peg.5425"/>
<feature type="transmembrane region" description="Helical" evidence="1">
    <location>
        <begin position="38"/>
        <end position="57"/>
    </location>
</feature>
<comment type="caution">
    <text evidence="2">The sequence shown here is derived from an EMBL/GenBank/DDBJ whole genome shotgun (WGS) entry which is preliminary data.</text>
</comment>
<keyword evidence="1" id="KW-1133">Transmembrane helix</keyword>
<keyword evidence="1" id="KW-0472">Membrane</keyword>
<dbReference type="EMBL" id="ALQA01000098">
    <property type="protein sequence ID" value="EJZ04843.1"/>
    <property type="molecule type" value="Genomic_DNA"/>
</dbReference>
<dbReference type="AlphaFoldDB" id="K0UQH8"/>
<sequence>MTVLGILQLLTFVAFLGLLVYSAVVPREANPAKRARQTRLYSGAAMVAGAAFFAALAADRFGWSRYALGVVALAFLAAGLIAVTRSRRAEK</sequence>
<proteinExistence type="predicted"/>
<keyword evidence="1" id="KW-0812">Transmembrane</keyword>
<evidence type="ECO:0000313" key="3">
    <source>
        <dbReference type="Proteomes" id="UP000006072"/>
    </source>
</evidence>
<reference evidence="2 3" key="1">
    <citation type="journal article" date="2012" name="J. Bacteriol.">
        <title>Complete Genome Sequence of Mycobacterium vaccae Type Strain ATCC 25954.</title>
        <authorList>
            <person name="Ho Y.S."/>
            <person name="Adroub S.A."/>
            <person name="Abadi M."/>
            <person name="Al Alwan B."/>
            <person name="Alkhateeb R."/>
            <person name="Gao G."/>
            <person name="Ragab A."/>
            <person name="Ali S."/>
            <person name="van Soolingen D."/>
            <person name="Bitter W."/>
            <person name="Pain A."/>
            <person name="Abdallah A.M."/>
        </authorList>
    </citation>
    <scope>NUCLEOTIDE SEQUENCE [LARGE SCALE GENOMIC DNA]</scope>
    <source>
        <strain evidence="2 3">ATCC 25954</strain>
    </source>
</reference>
<evidence type="ECO:0000256" key="1">
    <source>
        <dbReference type="SAM" id="Phobius"/>
    </source>
</evidence>
<name>K0UQH8_MYCVA</name>
<evidence type="ECO:0000313" key="2">
    <source>
        <dbReference type="EMBL" id="EJZ04843.1"/>
    </source>
</evidence>
<organism evidence="2 3">
    <name type="scientific">Mycolicibacterium vaccae ATCC 25954</name>
    <dbReference type="NCBI Taxonomy" id="1194972"/>
    <lineage>
        <taxon>Bacteria</taxon>
        <taxon>Bacillati</taxon>
        <taxon>Actinomycetota</taxon>
        <taxon>Actinomycetes</taxon>
        <taxon>Mycobacteriales</taxon>
        <taxon>Mycobacteriaceae</taxon>
        <taxon>Mycolicibacterium</taxon>
    </lineage>
</organism>
<dbReference type="Proteomes" id="UP000006072">
    <property type="component" value="Unassembled WGS sequence"/>
</dbReference>
<feature type="transmembrane region" description="Helical" evidence="1">
    <location>
        <begin position="63"/>
        <end position="83"/>
    </location>
</feature>
<gene>
    <name evidence="2" type="ORF">MVAC_27289</name>
</gene>
<accession>K0UQH8</accession>
<evidence type="ECO:0008006" key="4">
    <source>
        <dbReference type="Google" id="ProtNLM"/>
    </source>
</evidence>
<dbReference type="HOGENOM" id="CLU_2451508_0_0_11"/>
<dbReference type="RefSeq" id="WP_003933947.1">
    <property type="nucleotide sequence ID" value="NZ_JH814708.1"/>
</dbReference>
<feature type="transmembrane region" description="Helical" evidence="1">
    <location>
        <begin position="6"/>
        <end position="26"/>
    </location>
</feature>
<keyword evidence="3" id="KW-1185">Reference proteome</keyword>
<protein>
    <recommendedName>
        <fullName evidence="4">Transmembrane protein</fullName>
    </recommendedName>
</protein>